<dbReference type="InterPro" id="IPR012838">
    <property type="entry name" value="PFL1_activating"/>
</dbReference>
<keyword evidence="7 10" id="KW-0560">Oxidoreductase</keyword>
<proteinExistence type="inferred from homology"/>
<comment type="subcellular location">
    <subcellularLocation>
        <location evidence="10">Cytoplasm</location>
    </subcellularLocation>
</comment>
<comment type="function">
    <text evidence="1 10">Activation of pyruvate formate-lyase under anaerobic conditions by generation of an organic free radical, using S-adenosylmethionine and reduced flavodoxin as cosubstrates to produce 5'-deoxy-adenosine.</text>
</comment>
<dbReference type="STRING" id="1121429.SAMN02745133_01839"/>
<dbReference type="PANTHER" id="PTHR30352:SF5">
    <property type="entry name" value="PYRUVATE FORMATE-LYASE 1-ACTIVATING ENZYME"/>
    <property type="match status" value="1"/>
</dbReference>
<evidence type="ECO:0000256" key="4">
    <source>
        <dbReference type="ARBA" id="ARBA00022485"/>
    </source>
</evidence>
<dbReference type="SFLD" id="SFLDG01066">
    <property type="entry name" value="organic_radical-activating_enz"/>
    <property type="match status" value="1"/>
</dbReference>
<dbReference type="InterPro" id="IPR007197">
    <property type="entry name" value="rSAM"/>
</dbReference>
<evidence type="ECO:0000256" key="1">
    <source>
        <dbReference type="ARBA" id="ARBA00003141"/>
    </source>
</evidence>
<dbReference type="GO" id="GO:0016829">
    <property type="term" value="F:lyase activity"/>
    <property type="evidence" value="ECO:0007669"/>
    <property type="project" value="UniProtKB-KW"/>
</dbReference>
<dbReference type="GO" id="GO:0043365">
    <property type="term" value="F:[formate-C-acetyltransferase]-activating enzyme activity"/>
    <property type="evidence" value="ECO:0007669"/>
    <property type="project" value="UniProtKB-UniRule"/>
</dbReference>
<keyword evidence="13" id="KW-1185">Reference proteome</keyword>
<keyword evidence="12" id="KW-0670">Pyruvate</keyword>
<dbReference type="InterPro" id="IPR058240">
    <property type="entry name" value="rSAM_sf"/>
</dbReference>
<keyword evidence="10" id="KW-0963">Cytoplasm</keyword>
<evidence type="ECO:0000256" key="3">
    <source>
        <dbReference type="ARBA" id="ARBA00021356"/>
    </source>
</evidence>
<dbReference type="SUPFAM" id="SSF102114">
    <property type="entry name" value="Radical SAM enzymes"/>
    <property type="match status" value="1"/>
</dbReference>
<dbReference type="CDD" id="cd01335">
    <property type="entry name" value="Radical_SAM"/>
    <property type="match status" value="1"/>
</dbReference>
<name>A0A1M4YZ67_9FIRM</name>
<keyword evidence="4 10" id="KW-0004">4Fe-4S</keyword>
<keyword evidence="6 10" id="KW-0479">Metal-binding</keyword>
<dbReference type="SFLD" id="SFLDS00029">
    <property type="entry name" value="Radical_SAM"/>
    <property type="match status" value="1"/>
</dbReference>
<comment type="cofactor">
    <cofactor evidence="10">
        <name>[4Fe-4S] cluster</name>
        <dbReference type="ChEBI" id="CHEBI:49883"/>
    </cofactor>
    <text evidence="10">Binds 1 [4Fe-4S] cluster. The cluster is coordinated with 3 cysteines and an exchangeable S-adenosyl-L-methionine.</text>
</comment>
<dbReference type="InterPro" id="IPR001989">
    <property type="entry name" value="Radical_activat_CS"/>
</dbReference>
<dbReference type="GO" id="GO:0051539">
    <property type="term" value="F:4 iron, 4 sulfur cluster binding"/>
    <property type="evidence" value="ECO:0007669"/>
    <property type="project" value="UniProtKB-UniRule"/>
</dbReference>
<dbReference type="GO" id="GO:0046872">
    <property type="term" value="F:metal ion binding"/>
    <property type="evidence" value="ECO:0007669"/>
    <property type="project" value="UniProtKB-UniRule"/>
</dbReference>
<keyword evidence="9 10" id="KW-0411">Iron-sulfur</keyword>
<dbReference type="Pfam" id="PF04055">
    <property type="entry name" value="Radical_SAM"/>
    <property type="match status" value="1"/>
</dbReference>
<gene>
    <name evidence="12" type="ORF">SAMN02745133_01839</name>
</gene>
<dbReference type="AlphaFoldDB" id="A0A1M4YZ67"/>
<dbReference type="PANTHER" id="PTHR30352">
    <property type="entry name" value="PYRUVATE FORMATE-LYASE-ACTIVATING ENZYME"/>
    <property type="match status" value="1"/>
</dbReference>
<dbReference type="GO" id="GO:0005737">
    <property type="term" value="C:cytoplasm"/>
    <property type="evidence" value="ECO:0007669"/>
    <property type="project" value="UniProtKB-SubCell"/>
</dbReference>
<comment type="similarity">
    <text evidence="2 10">Belongs to the organic radical-activating enzymes family.</text>
</comment>
<keyword evidence="8 10" id="KW-0408">Iron</keyword>
<feature type="domain" description="Radical SAM core" evidence="11">
    <location>
        <begin position="15"/>
        <end position="243"/>
    </location>
</feature>
<accession>A0A1M4YZ67</accession>
<evidence type="ECO:0000259" key="11">
    <source>
        <dbReference type="PROSITE" id="PS51918"/>
    </source>
</evidence>
<evidence type="ECO:0000256" key="10">
    <source>
        <dbReference type="RuleBase" id="RU362053"/>
    </source>
</evidence>
<evidence type="ECO:0000256" key="5">
    <source>
        <dbReference type="ARBA" id="ARBA00022691"/>
    </source>
</evidence>
<organism evidence="12 13">
    <name type="scientific">Desulforamulus putei DSM 12395</name>
    <dbReference type="NCBI Taxonomy" id="1121429"/>
    <lineage>
        <taxon>Bacteria</taxon>
        <taxon>Bacillati</taxon>
        <taxon>Bacillota</taxon>
        <taxon>Clostridia</taxon>
        <taxon>Eubacteriales</taxon>
        <taxon>Peptococcaceae</taxon>
        <taxon>Desulforamulus</taxon>
    </lineage>
</organism>
<dbReference type="EC" id="1.97.1.4" evidence="10"/>
<reference evidence="13" key="1">
    <citation type="submission" date="2016-11" db="EMBL/GenBank/DDBJ databases">
        <authorList>
            <person name="Varghese N."/>
            <person name="Submissions S."/>
        </authorList>
    </citation>
    <scope>NUCLEOTIDE SEQUENCE [LARGE SCALE GENOMIC DNA]</scope>
    <source>
        <strain evidence="13">DSM 12395</strain>
    </source>
</reference>
<dbReference type="PROSITE" id="PS51918">
    <property type="entry name" value="RADICAL_SAM"/>
    <property type="match status" value="1"/>
</dbReference>
<dbReference type="PROSITE" id="PS01087">
    <property type="entry name" value="RADICAL_ACTIVATING"/>
    <property type="match status" value="1"/>
</dbReference>
<keyword evidence="12" id="KW-0456">Lyase</keyword>
<dbReference type="EMBL" id="FQUY01000012">
    <property type="protein sequence ID" value="SHF11104.1"/>
    <property type="molecule type" value="Genomic_DNA"/>
</dbReference>
<comment type="catalytic activity">
    <reaction evidence="10">
        <text>glycyl-[formate C-acetyltransferase] + reduced [flavodoxin] + S-adenosyl-L-methionine = glycin-2-yl radical-[formate C-acetyltransferase] + semiquinone [flavodoxin] + 5'-deoxyadenosine + L-methionine + H(+)</text>
        <dbReference type="Rhea" id="RHEA:19225"/>
        <dbReference type="Rhea" id="RHEA-COMP:10622"/>
        <dbReference type="Rhea" id="RHEA-COMP:12190"/>
        <dbReference type="Rhea" id="RHEA-COMP:12191"/>
        <dbReference type="Rhea" id="RHEA-COMP:14480"/>
        <dbReference type="ChEBI" id="CHEBI:15378"/>
        <dbReference type="ChEBI" id="CHEBI:17319"/>
        <dbReference type="ChEBI" id="CHEBI:29947"/>
        <dbReference type="ChEBI" id="CHEBI:32722"/>
        <dbReference type="ChEBI" id="CHEBI:57618"/>
        <dbReference type="ChEBI" id="CHEBI:57844"/>
        <dbReference type="ChEBI" id="CHEBI:59789"/>
        <dbReference type="ChEBI" id="CHEBI:140311"/>
        <dbReference type="EC" id="1.97.1.4"/>
    </reaction>
</comment>
<dbReference type="Proteomes" id="UP000184148">
    <property type="component" value="Unassembled WGS sequence"/>
</dbReference>
<evidence type="ECO:0000256" key="2">
    <source>
        <dbReference type="ARBA" id="ARBA00009777"/>
    </source>
</evidence>
<dbReference type="NCBIfam" id="TIGR02493">
    <property type="entry name" value="PFLA"/>
    <property type="match status" value="1"/>
</dbReference>
<sequence length="243" mass="27108">MVSGRIHSIESCGTVDGPGLRCVIFLQGCPLRCRYCHNPDTWQTTGGQEVEASALIKMVLRFKPYFNDRGGVTLSGGEPLLQPEFAAAILQGCKEAGIHTAVDTSGWVDPAALARALPYTDLLLLDVKAVQDDQYRWLTGRHEHRFLAALDYIKKEKTPIWVRYVVLPGINDSAQHIQKLKELMSSLGSQVEKVELLPYHPLGIHKWNRLGLTYTLEHLQPPSRSSLEVMARALQQNQTNIVA</sequence>
<protein>
    <recommendedName>
        <fullName evidence="3 10">Pyruvate formate-lyase-activating enzyme</fullName>
        <ecNumber evidence="10">1.97.1.4</ecNumber>
    </recommendedName>
</protein>
<evidence type="ECO:0000256" key="7">
    <source>
        <dbReference type="ARBA" id="ARBA00023002"/>
    </source>
</evidence>
<dbReference type="InterPro" id="IPR034457">
    <property type="entry name" value="Organic_radical-activating"/>
</dbReference>
<dbReference type="RefSeq" id="WP_073239005.1">
    <property type="nucleotide sequence ID" value="NZ_FQUY01000012.1"/>
</dbReference>
<evidence type="ECO:0000256" key="8">
    <source>
        <dbReference type="ARBA" id="ARBA00023004"/>
    </source>
</evidence>
<dbReference type="InterPro" id="IPR013785">
    <property type="entry name" value="Aldolase_TIM"/>
</dbReference>
<dbReference type="OrthoDB" id="9782387at2"/>
<keyword evidence="5 10" id="KW-0949">S-adenosyl-L-methionine</keyword>
<evidence type="ECO:0000313" key="13">
    <source>
        <dbReference type="Proteomes" id="UP000184148"/>
    </source>
</evidence>
<evidence type="ECO:0000256" key="9">
    <source>
        <dbReference type="ARBA" id="ARBA00023014"/>
    </source>
</evidence>
<evidence type="ECO:0000256" key="6">
    <source>
        <dbReference type="ARBA" id="ARBA00022723"/>
    </source>
</evidence>
<dbReference type="Gene3D" id="3.20.20.70">
    <property type="entry name" value="Aldolase class I"/>
    <property type="match status" value="1"/>
</dbReference>
<evidence type="ECO:0000313" key="12">
    <source>
        <dbReference type="EMBL" id="SHF11104.1"/>
    </source>
</evidence>